<comment type="caution">
    <text evidence="2">The sequence shown here is derived from an EMBL/GenBank/DDBJ whole genome shotgun (WGS) entry which is preliminary data.</text>
</comment>
<evidence type="ECO:0000313" key="3">
    <source>
        <dbReference type="Proteomes" id="UP001549921"/>
    </source>
</evidence>
<feature type="region of interest" description="Disordered" evidence="1">
    <location>
        <begin position="63"/>
        <end position="96"/>
    </location>
</feature>
<gene>
    <name evidence="2" type="ORF">ABMA28_001551</name>
</gene>
<dbReference type="SUPFAM" id="SSF88723">
    <property type="entry name" value="PIN domain-like"/>
    <property type="match status" value="1"/>
</dbReference>
<feature type="compositionally biased region" description="Basic and acidic residues" evidence="1">
    <location>
        <begin position="70"/>
        <end position="84"/>
    </location>
</feature>
<evidence type="ECO:0008006" key="4">
    <source>
        <dbReference type="Google" id="ProtNLM"/>
    </source>
</evidence>
<reference evidence="2 3" key="1">
    <citation type="submission" date="2024-06" db="EMBL/GenBank/DDBJ databases">
        <title>A chromosome-level genome assembly of beet webworm, Loxostege sticticalis.</title>
        <authorList>
            <person name="Zhang Y."/>
        </authorList>
    </citation>
    <scope>NUCLEOTIDE SEQUENCE [LARGE SCALE GENOMIC DNA]</scope>
    <source>
        <strain evidence="2">AQ028</strain>
        <tissue evidence="2">Male pupae</tissue>
    </source>
</reference>
<feature type="region of interest" description="Disordered" evidence="1">
    <location>
        <begin position="887"/>
        <end position="959"/>
    </location>
</feature>
<evidence type="ECO:0000313" key="2">
    <source>
        <dbReference type="EMBL" id="KAL0832061.1"/>
    </source>
</evidence>
<evidence type="ECO:0000256" key="1">
    <source>
        <dbReference type="SAM" id="MobiDB-lite"/>
    </source>
</evidence>
<dbReference type="EMBL" id="JBEDNZ010000011">
    <property type="protein sequence ID" value="KAL0832061.1"/>
    <property type="molecule type" value="Genomic_DNA"/>
</dbReference>
<dbReference type="InterPro" id="IPR029060">
    <property type="entry name" value="PIN-like_dom_sf"/>
</dbReference>
<proteinExistence type="predicted"/>
<feature type="region of interest" description="Disordered" evidence="1">
    <location>
        <begin position="988"/>
        <end position="1040"/>
    </location>
</feature>
<feature type="compositionally biased region" description="Basic and acidic residues" evidence="1">
    <location>
        <begin position="913"/>
        <end position="923"/>
    </location>
</feature>
<dbReference type="Gene3D" id="3.40.50.1010">
    <property type="entry name" value="5'-nuclease"/>
    <property type="match status" value="1"/>
</dbReference>
<name>A0ABD0T3G9_LOXSC</name>
<protein>
    <recommendedName>
        <fullName evidence="4">WW domain-containing protein</fullName>
    </recommendedName>
</protein>
<feature type="compositionally biased region" description="Polar residues" evidence="1">
    <location>
        <begin position="988"/>
        <end position="1016"/>
    </location>
</feature>
<feature type="compositionally biased region" description="Low complexity" evidence="1">
    <location>
        <begin position="1019"/>
        <end position="1033"/>
    </location>
</feature>
<accession>A0ABD0T3G9</accession>
<dbReference type="Proteomes" id="UP001549921">
    <property type="component" value="Unassembled WGS sequence"/>
</dbReference>
<sequence length="1246" mass="141399">MGDQNQADIQQNSVQTVTSVGNSAWIICRSKSHPGRIYYFNTLSGEAAWNLSDQEIEKAKRRTKILESQSGRKFEGCPEPKDPPIDNNHNSKNPESSPVFLPSCVYNKQIINNKFPKQTLPPVTSQCAKCSSVSTFDPHSFPVPHNCNPNVWAIPPHHQIVIAPTTSPILNQLQTSVNVPYNNLEQRVSVQNTSLPLSHRFNQMRNMITPHKNFRFKSGVNKFTHRTRNHSFFQKNTTSPYYKKFNTFTDTNDLREKLTARRKSNNEWNNLNETSNYQDEKVDESNTQQQTIIQIIKPPIEDINPDDADDNWLKEHATSCGSQLLLNVGPLKQLVTAGENATWYVVADTDVLLNHMNLMNVLVNSDEKCQLMVPDFVMAALQTKSRANDSQLFSRAHHVLQILSWQFTAGNAVMGKDPASGSSIFDFCYKLSTQEHDLVLISNDVQCKSYRNNCIITLNIEEVKDMLSNVVEPAKPLVGDCNIQITIPNHTNFEEDNDISDAKTISIGIQHENDETELNATQTNSNINSIMKEEMIPISKQTVDVGIQTDLNLYKVSCPKKVNSFGVNTEPCNTGILNEKSCKEQFTSGSDVGNTDEMPKRREIRLKRNVSHQPTTENNVERKQFKWRRKRNASVPYGTDQNTMSYNSNTFNIEKRSCQELNRLDNILAPESRSSCCDLFDSSETSSSCFMQKSLDEKVVIEETSTSGVISNSADSESIHSIKQNEVSCNKMLYEEKDESKCVMFEVESPVMEEYLKMRSDEWVSRFVQIMEEVLTQILQRAPTFYNRALPPPWTIHEATACIKKKFENDSDVKDAADRLTNVLFKVSDGRGKISVDLKPSQFMEMYSYGVYLVDALQSVFSQCEDLQTAADSLAKLLSDIQDPTQDTSHTDAFMDSSHLPPADVTDTSINKTHNDIQKDMPKPLENALPELKSPSSRSNPEARKYNLRSSQKKPIEDKLTTEQPVKFIRKIDIESTFFSSLNLKKNQDSANDADMGSTNHASFLNSSSNSDQNKIPPTENNAETQNNTEVQNAEPSNEPKIIRNFSKCLEFEEKLKNKEKETIELRTLDYSQMDDDDDGGYDYYDDFSHGEYDFYENEEESNEMDTYKETTVDINGNTCFETLVRRLVKEIQEAFLEVHSFCAKVIEELNATKKLNATFSLPRKLEIKEKAESARLVIDTLSKSLNGILTREGGNFENKIENILKEAGIQLDGHKSKEYRNIFEQYPIQANILLDAVNIVIAAVE</sequence>
<organism evidence="2 3">
    <name type="scientific">Loxostege sticticalis</name>
    <name type="common">Beet webworm moth</name>
    <dbReference type="NCBI Taxonomy" id="481309"/>
    <lineage>
        <taxon>Eukaryota</taxon>
        <taxon>Metazoa</taxon>
        <taxon>Ecdysozoa</taxon>
        <taxon>Arthropoda</taxon>
        <taxon>Hexapoda</taxon>
        <taxon>Insecta</taxon>
        <taxon>Pterygota</taxon>
        <taxon>Neoptera</taxon>
        <taxon>Endopterygota</taxon>
        <taxon>Lepidoptera</taxon>
        <taxon>Glossata</taxon>
        <taxon>Ditrysia</taxon>
        <taxon>Pyraloidea</taxon>
        <taxon>Crambidae</taxon>
        <taxon>Pyraustinae</taxon>
        <taxon>Loxostege</taxon>
    </lineage>
</organism>
<dbReference type="AlphaFoldDB" id="A0ABD0T3G9"/>
<feature type="compositionally biased region" description="Polar residues" evidence="1">
    <location>
        <begin position="87"/>
        <end position="96"/>
    </location>
</feature>